<feature type="transmembrane region" description="Helical" evidence="8">
    <location>
        <begin position="236"/>
        <end position="252"/>
    </location>
</feature>
<feature type="transmembrane region" description="Helical" evidence="8">
    <location>
        <begin position="327"/>
        <end position="348"/>
    </location>
</feature>
<feature type="transmembrane region" description="Helical" evidence="8">
    <location>
        <begin position="57"/>
        <end position="77"/>
    </location>
</feature>
<evidence type="ECO:0000256" key="2">
    <source>
        <dbReference type="ARBA" id="ARBA00009843"/>
    </source>
</evidence>
<dbReference type="KEGG" id="boz:DBV39_00375"/>
<evidence type="ECO:0000256" key="1">
    <source>
        <dbReference type="ARBA" id="ARBA00004651"/>
    </source>
</evidence>
<comment type="similarity">
    <text evidence="2">Belongs to the CitM (TC 2.A.11) transporter family.</text>
</comment>
<evidence type="ECO:0000256" key="6">
    <source>
        <dbReference type="ARBA" id="ARBA00022989"/>
    </source>
</evidence>
<dbReference type="InterPro" id="IPR000802">
    <property type="entry name" value="Arsenical_pump_ArsB"/>
</dbReference>
<proteinExistence type="inferred from homology"/>
<feature type="transmembrane region" description="Helical" evidence="8">
    <location>
        <begin position="287"/>
        <end position="307"/>
    </location>
</feature>
<dbReference type="GO" id="GO:0005886">
    <property type="term" value="C:plasma membrane"/>
    <property type="evidence" value="ECO:0007669"/>
    <property type="project" value="UniProtKB-SubCell"/>
</dbReference>
<feature type="transmembrane region" description="Helical" evidence="8">
    <location>
        <begin position="174"/>
        <end position="195"/>
    </location>
</feature>
<evidence type="ECO:0000256" key="5">
    <source>
        <dbReference type="ARBA" id="ARBA00022692"/>
    </source>
</evidence>
<feature type="transmembrane region" description="Helical" evidence="8">
    <location>
        <begin position="134"/>
        <end position="154"/>
    </location>
</feature>
<keyword evidence="7 8" id="KW-0472">Membrane</keyword>
<dbReference type="GO" id="GO:0015105">
    <property type="term" value="F:arsenite transmembrane transporter activity"/>
    <property type="evidence" value="ECO:0007669"/>
    <property type="project" value="InterPro"/>
</dbReference>
<keyword evidence="11" id="KW-1185">Reference proteome</keyword>
<dbReference type="Pfam" id="PF03600">
    <property type="entry name" value="CitMHS"/>
    <property type="match status" value="1"/>
</dbReference>
<reference evidence="10 11" key="1">
    <citation type="submission" date="2018-04" db="EMBL/GenBank/DDBJ databases">
        <title>Bordetella sp. HZ20 isolated from seawater.</title>
        <authorList>
            <person name="Sun C."/>
        </authorList>
    </citation>
    <scope>NUCLEOTIDE SEQUENCE [LARGE SCALE GENOMIC DNA]</scope>
    <source>
        <strain evidence="10 11">HZ20</strain>
    </source>
</reference>
<dbReference type="AlphaFoldDB" id="A0A2R4XF53"/>
<sequence length="425" mass="44473">MDITLTLFALVYLAMGVGHLPGLKVDRTGAALLGAMLLIVAERITPRAAWAAIDVETIGLLFGLMVVSAAFVVGGFYDWVARRVGQIQVGPATLLGILIAVSGILSALLTNDVVVVAMTPVLCSIALARQLNPVPLLLGFCFAANVGSTATLIGSPQNMIVAQALDISFNRFSAITLAPSILGLLLIWLLIAMLYRGRWHLSSVCTPSCPRPTTTDESSSTTRTPRPVVPLNRVETAKAGIVTLALISAFIFTDWPHMLIALAGASVLLLNRRIASSDMLGHVDGNLLLLLMGLFVVNAALAATGLPDQTMHWISQTGIDLDAPVPMLLISGLLSNIVGNSPAVMLLTPFLTGADHSETLGAAIALGTGFSSNAIVFGSLAGIIVVEQARAQGVTISFTEFMRAGLPVTLASTVLAVGWIYYLGA</sequence>
<feature type="transmembrane region" description="Helical" evidence="8">
    <location>
        <begin position="97"/>
        <end position="122"/>
    </location>
</feature>
<evidence type="ECO:0000256" key="8">
    <source>
        <dbReference type="SAM" id="Phobius"/>
    </source>
</evidence>
<gene>
    <name evidence="10" type="ORF">DBV39_00375</name>
</gene>
<dbReference type="InterPro" id="IPR004680">
    <property type="entry name" value="Cit_transptr-like_dom"/>
</dbReference>
<dbReference type="RefSeq" id="WP_108619861.1">
    <property type="nucleotide sequence ID" value="NZ_CP028901.1"/>
</dbReference>
<keyword evidence="6 8" id="KW-1133">Transmembrane helix</keyword>
<protein>
    <submittedName>
        <fullName evidence="10">Transporter</fullName>
    </submittedName>
</protein>
<dbReference type="EMBL" id="CP028901">
    <property type="protein sequence ID" value="AWB32420.1"/>
    <property type="molecule type" value="Genomic_DNA"/>
</dbReference>
<dbReference type="PRINTS" id="PR00758">
    <property type="entry name" value="ARSENICPUMP"/>
</dbReference>
<evidence type="ECO:0000259" key="9">
    <source>
        <dbReference type="Pfam" id="PF03600"/>
    </source>
</evidence>
<accession>A0A2R4XF53</accession>
<comment type="subcellular location">
    <subcellularLocation>
        <location evidence="1">Cell membrane</location>
        <topology evidence="1">Multi-pass membrane protein</topology>
    </subcellularLocation>
</comment>
<dbReference type="Proteomes" id="UP000244571">
    <property type="component" value="Chromosome"/>
</dbReference>
<dbReference type="OrthoDB" id="3177666at2"/>
<evidence type="ECO:0000256" key="7">
    <source>
        <dbReference type="ARBA" id="ARBA00023136"/>
    </source>
</evidence>
<feature type="transmembrane region" description="Helical" evidence="8">
    <location>
        <begin position="28"/>
        <end position="45"/>
    </location>
</feature>
<keyword evidence="3" id="KW-0813">Transport</keyword>
<evidence type="ECO:0000313" key="10">
    <source>
        <dbReference type="EMBL" id="AWB32420.1"/>
    </source>
</evidence>
<keyword evidence="5 8" id="KW-0812">Transmembrane</keyword>
<feature type="transmembrane region" description="Helical" evidence="8">
    <location>
        <begin position="360"/>
        <end position="384"/>
    </location>
</feature>
<evidence type="ECO:0000256" key="4">
    <source>
        <dbReference type="ARBA" id="ARBA00022475"/>
    </source>
</evidence>
<name>A0A2R4XF53_9BURK</name>
<dbReference type="PANTHER" id="PTHR43302:SF5">
    <property type="entry name" value="TRANSPORTER ARSB-RELATED"/>
    <property type="match status" value="1"/>
</dbReference>
<dbReference type="PANTHER" id="PTHR43302">
    <property type="entry name" value="TRANSPORTER ARSB-RELATED"/>
    <property type="match status" value="1"/>
</dbReference>
<organism evidence="10 11">
    <name type="scientific">Orrella marina</name>
    <dbReference type="NCBI Taxonomy" id="2163011"/>
    <lineage>
        <taxon>Bacteria</taxon>
        <taxon>Pseudomonadati</taxon>
        <taxon>Pseudomonadota</taxon>
        <taxon>Betaproteobacteria</taxon>
        <taxon>Burkholderiales</taxon>
        <taxon>Alcaligenaceae</taxon>
        <taxon>Orrella</taxon>
    </lineage>
</organism>
<evidence type="ECO:0000313" key="11">
    <source>
        <dbReference type="Proteomes" id="UP000244571"/>
    </source>
</evidence>
<feature type="transmembrane region" description="Helical" evidence="8">
    <location>
        <begin position="404"/>
        <end position="424"/>
    </location>
</feature>
<evidence type="ECO:0000256" key="3">
    <source>
        <dbReference type="ARBA" id="ARBA00022448"/>
    </source>
</evidence>
<keyword evidence="4" id="KW-1003">Cell membrane</keyword>
<feature type="domain" description="Citrate transporter-like" evidence="9">
    <location>
        <begin position="24"/>
        <end position="359"/>
    </location>
</feature>